<evidence type="ECO:0000256" key="1">
    <source>
        <dbReference type="SAM" id="MobiDB-lite"/>
    </source>
</evidence>
<feature type="compositionally biased region" description="Basic and acidic residues" evidence="1">
    <location>
        <begin position="28"/>
        <end position="39"/>
    </location>
</feature>
<dbReference type="Pfam" id="PF04155">
    <property type="entry name" value="Ground-like"/>
    <property type="match status" value="1"/>
</dbReference>
<feature type="domain" description="Ground-like" evidence="2">
    <location>
        <begin position="101"/>
        <end position="158"/>
    </location>
</feature>
<feature type="region of interest" description="Disordered" evidence="1">
    <location>
        <begin position="28"/>
        <end position="66"/>
    </location>
</feature>
<accession>A0A0M3J9M1</accession>
<reference evidence="3" key="1">
    <citation type="submission" date="2017-02" db="UniProtKB">
        <authorList>
            <consortium name="WormBaseParasite"/>
        </authorList>
    </citation>
    <scope>IDENTIFICATION</scope>
</reference>
<organism evidence="3">
    <name type="scientific">Anisakis simplex</name>
    <name type="common">Herring worm</name>
    <dbReference type="NCBI Taxonomy" id="6269"/>
    <lineage>
        <taxon>Eukaryota</taxon>
        <taxon>Metazoa</taxon>
        <taxon>Ecdysozoa</taxon>
        <taxon>Nematoda</taxon>
        <taxon>Chromadorea</taxon>
        <taxon>Rhabditida</taxon>
        <taxon>Spirurina</taxon>
        <taxon>Ascaridomorpha</taxon>
        <taxon>Ascaridoidea</taxon>
        <taxon>Anisakidae</taxon>
        <taxon>Anisakis</taxon>
        <taxon>Anisakis simplex complex</taxon>
    </lineage>
</organism>
<proteinExistence type="predicted"/>
<name>A0A0M3J9M1_ANISI</name>
<evidence type="ECO:0000259" key="2">
    <source>
        <dbReference type="Pfam" id="PF04155"/>
    </source>
</evidence>
<evidence type="ECO:0000313" key="3">
    <source>
        <dbReference type="WBParaSite" id="ASIM_0000428601-mRNA-1"/>
    </source>
</evidence>
<protein>
    <submittedName>
        <fullName evidence="3">Ground-like domain-containing protein</fullName>
    </submittedName>
</protein>
<dbReference type="AlphaFoldDB" id="A0A0M3J9M1"/>
<sequence length="164" mass="18460">LIQPPYTADNNDNSNHILMKREISWNIDKSTEATPRDTDSTNDEDASSSTRTTPRTTRKATTESSKSSSNCYHRFQLITSNDTVRIAYFFQFTIPILLSVLQNISETSSLSKRRINQKAESMFGGNVDVICSKGHFSYVYSSDLYCEATNEGITCIAFRQSSNN</sequence>
<dbReference type="InterPro" id="IPR007284">
    <property type="entry name" value="Ground-like_dom"/>
</dbReference>
<dbReference type="WBParaSite" id="ASIM_0000428601-mRNA-1">
    <property type="protein sequence ID" value="ASIM_0000428601-mRNA-1"/>
    <property type="gene ID" value="ASIM_0000428601"/>
</dbReference>